<dbReference type="Proteomes" id="UP000015241">
    <property type="component" value="Unassembled WGS sequence"/>
</dbReference>
<dbReference type="AlphaFoldDB" id="S8FP75"/>
<dbReference type="HOGENOM" id="CLU_2210081_0_0_1"/>
<protein>
    <recommendedName>
        <fullName evidence="3">Protein kinase domain-containing protein</fullName>
    </recommendedName>
</protein>
<sequence length="107" mass="12635">MTRGGRAYNYEDDCDEATRQEIDLILDDLSSARVLHQDLRMPNVIRAPPDTQACPSHRYVHQWSIVDLSRVNVDEKDDDEERHDLIAWLQRDGYRNDYFRVGFPEDL</sequence>
<keyword evidence="2" id="KW-1185">Reference proteome</keyword>
<evidence type="ECO:0008006" key="3">
    <source>
        <dbReference type="Google" id="ProtNLM"/>
    </source>
</evidence>
<name>S8FP75_FOMSC</name>
<reference evidence="1 2" key="1">
    <citation type="journal article" date="2012" name="Science">
        <title>The Paleozoic origin of enzymatic lignin decomposition reconstructed from 31 fungal genomes.</title>
        <authorList>
            <person name="Floudas D."/>
            <person name="Binder M."/>
            <person name="Riley R."/>
            <person name="Barry K."/>
            <person name="Blanchette R.A."/>
            <person name="Henrissat B."/>
            <person name="Martinez A.T."/>
            <person name="Otillar R."/>
            <person name="Spatafora J.W."/>
            <person name="Yadav J.S."/>
            <person name="Aerts A."/>
            <person name="Benoit I."/>
            <person name="Boyd A."/>
            <person name="Carlson A."/>
            <person name="Copeland A."/>
            <person name="Coutinho P.M."/>
            <person name="de Vries R.P."/>
            <person name="Ferreira P."/>
            <person name="Findley K."/>
            <person name="Foster B."/>
            <person name="Gaskell J."/>
            <person name="Glotzer D."/>
            <person name="Gorecki P."/>
            <person name="Heitman J."/>
            <person name="Hesse C."/>
            <person name="Hori C."/>
            <person name="Igarashi K."/>
            <person name="Jurgens J.A."/>
            <person name="Kallen N."/>
            <person name="Kersten P."/>
            <person name="Kohler A."/>
            <person name="Kuees U."/>
            <person name="Kumar T.K.A."/>
            <person name="Kuo A."/>
            <person name="LaButti K."/>
            <person name="Larrondo L.F."/>
            <person name="Lindquist E."/>
            <person name="Ling A."/>
            <person name="Lombard V."/>
            <person name="Lucas S."/>
            <person name="Lundell T."/>
            <person name="Martin R."/>
            <person name="McLaughlin D.J."/>
            <person name="Morgenstern I."/>
            <person name="Morin E."/>
            <person name="Murat C."/>
            <person name="Nagy L.G."/>
            <person name="Nolan M."/>
            <person name="Ohm R.A."/>
            <person name="Patyshakuliyeva A."/>
            <person name="Rokas A."/>
            <person name="Ruiz-Duenas F.J."/>
            <person name="Sabat G."/>
            <person name="Salamov A."/>
            <person name="Samejima M."/>
            <person name="Schmutz J."/>
            <person name="Slot J.C."/>
            <person name="St John F."/>
            <person name="Stenlid J."/>
            <person name="Sun H."/>
            <person name="Sun S."/>
            <person name="Syed K."/>
            <person name="Tsang A."/>
            <person name="Wiebenga A."/>
            <person name="Young D."/>
            <person name="Pisabarro A."/>
            <person name="Eastwood D.C."/>
            <person name="Martin F."/>
            <person name="Cullen D."/>
            <person name="Grigoriev I.V."/>
            <person name="Hibbett D.S."/>
        </authorList>
    </citation>
    <scope>NUCLEOTIDE SEQUENCE</scope>
    <source>
        <strain evidence="2">FP-58527</strain>
    </source>
</reference>
<accession>S8FP75</accession>
<dbReference type="OrthoDB" id="2792339at2759"/>
<dbReference type="InParanoid" id="S8FP75"/>
<evidence type="ECO:0000313" key="1">
    <source>
        <dbReference type="EMBL" id="EPT00100.1"/>
    </source>
</evidence>
<organism evidence="1 2">
    <name type="scientific">Fomitopsis schrenkii</name>
    <name type="common">Brown rot fungus</name>
    <dbReference type="NCBI Taxonomy" id="2126942"/>
    <lineage>
        <taxon>Eukaryota</taxon>
        <taxon>Fungi</taxon>
        <taxon>Dikarya</taxon>
        <taxon>Basidiomycota</taxon>
        <taxon>Agaricomycotina</taxon>
        <taxon>Agaricomycetes</taxon>
        <taxon>Polyporales</taxon>
        <taxon>Fomitopsis</taxon>
    </lineage>
</organism>
<gene>
    <name evidence="1" type="ORF">FOMPIDRAFT_1023903</name>
</gene>
<dbReference type="EMBL" id="KE504151">
    <property type="protein sequence ID" value="EPT00100.1"/>
    <property type="molecule type" value="Genomic_DNA"/>
</dbReference>
<proteinExistence type="predicted"/>
<evidence type="ECO:0000313" key="2">
    <source>
        <dbReference type="Proteomes" id="UP000015241"/>
    </source>
</evidence>